<keyword evidence="3 5" id="KW-1133">Transmembrane helix</keyword>
<organism evidence="7 8">
    <name type="scientific">Oncorhynchus mykiss</name>
    <name type="common">Rainbow trout</name>
    <name type="synonym">Salmo gairdneri</name>
    <dbReference type="NCBI Taxonomy" id="8022"/>
    <lineage>
        <taxon>Eukaryota</taxon>
        <taxon>Metazoa</taxon>
        <taxon>Chordata</taxon>
        <taxon>Craniata</taxon>
        <taxon>Vertebrata</taxon>
        <taxon>Euteleostomi</taxon>
        <taxon>Actinopterygii</taxon>
        <taxon>Neopterygii</taxon>
        <taxon>Teleostei</taxon>
        <taxon>Protacanthopterygii</taxon>
        <taxon>Salmoniformes</taxon>
        <taxon>Salmonidae</taxon>
        <taxon>Salmoninae</taxon>
        <taxon>Oncorhynchus</taxon>
    </lineage>
</organism>
<dbReference type="InterPro" id="IPR036179">
    <property type="entry name" value="Ig-like_dom_sf"/>
</dbReference>
<dbReference type="PANTHER" id="PTHR11973">
    <property type="entry name" value="CELL SURFACE GLYCOPROTEIN MUC18-RELATED"/>
    <property type="match status" value="1"/>
</dbReference>
<keyword evidence="2 5" id="KW-0812">Transmembrane</keyword>
<name>A0A060YXK7_ONCMY</name>
<accession>A0A060YXK7</accession>
<dbReference type="Gene3D" id="2.60.40.10">
    <property type="entry name" value="Immunoglobulins"/>
    <property type="match status" value="1"/>
</dbReference>
<evidence type="ECO:0000256" key="1">
    <source>
        <dbReference type="ARBA" id="ARBA00004479"/>
    </source>
</evidence>
<evidence type="ECO:0000256" key="5">
    <source>
        <dbReference type="SAM" id="Phobius"/>
    </source>
</evidence>
<dbReference type="STRING" id="8022.A0A060YXK7"/>
<evidence type="ECO:0000256" key="4">
    <source>
        <dbReference type="ARBA" id="ARBA00023180"/>
    </source>
</evidence>
<sequence>MAGTYVCVVKVSSLEGLETSGSLRVFVEGHPEIKKSADPVQEVSPGKSQKLSCHARGYPTPVITWSSSDKSQILKLSQRETEDEVLSVVSIKVTSDVTAYCNASNDHGTVSTSFSLKAIVQTTSSAPSTTGKCTTLLVDNTHRHHCCGIGNDPWFRLFFFVPPEGSGVIIAVIIICILLLAILGSVLYFLYKKGKLPCGRSGKQDLTKPNKGGIVVEMKSDNTEEAVLLSVNGDKKPPSDQVTMDTGYCLPSL</sequence>
<dbReference type="Proteomes" id="UP000193380">
    <property type="component" value="Unassembled WGS sequence"/>
</dbReference>
<dbReference type="InterPro" id="IPR013783">
    <property type="entry name" value="Ig-like_fold"/>
</dbReference>
<dbReference type="InterPro" id="IPR051116">
    <property type="entry name" value="Surface_Rcpt/Adhesion_Mol"/>
</dbReference>
<dbReference type="EMBL" id="FR926542">
    <property type="protein sequence ID" value="CDQ96623.1"/>
    <property type="molecule type" value="Genomic_DNA"/>
</dbReference>
<dbReference type="Pfam" id="PF13927">
    <property type="entry name" value="Ig_3"/>
    <property type="match status" value="1"/>
</dbReference>
<dbReference type="PROSITE" id="PS50835">
    <property type="entry name" value="IG_LIKE"/>
    <property type="match status" value="1"/>
</dbReference>
<evidence type="ECO:0000256" key="3">
    <source>
        <dbReference type="ARBA" id="ARBA00022989"/>
    </source>
</evidence>
<reference evidence="7" key="1">
    <citation type="journal article" date="2014" name="Nat. Commun.">
        <title>The rainbow trout genome provides novel insights into evolution after whole-genome duplication in vertebrates.</title>
        <authorList>
            <person name="Berthelot C."/>
            <person name="Brunet F."/>
            <person name="Chalopin D."/>
            <person name="Juanchich A."/>
            <person name="Bernard M."/>
            <person name="Noel B."/>
            <person name="Bento P."/>
            <person name="Da Silva C."/>
            <person name="Labadie K."/>
            <person name="Alberti A."/>
            <person name="Aury J.M."/>
            <person name="Louis A."/>
            <person name="Dehais P."/>
            <person name="Bardou P."/>
            <person name="Montfort J."/>
            <person name="Klopp C."/>
            <person name="Cabau C."/>
            <person name="Gaspin C."/>
            <person name="Thorgaard G.H."/>
            <person name="Boussaha M."/>
            <person name="Quillet E."/>
            <person name="Guyomard R."/>
            <person name="Galiana D."/>
            <person name="Bobe J."/>
            <person name="Volff J.N."/>
            <person name="Genet C."/>
            <person name="Wincker P."/>
            <person name="Jaillon O."/>
            <person name="Roest Crollius H."/>
            <person name="Guiguen Y."/>
        </authorList>
    </citation>
    <scope>NUCLEOTIDE SEQUENCE [LARGE SCALE GENOMIC DNA]</scope>
</reference>
<dbReference type="InterPro" id="IPR007110">
    <property type="entry name" value="Ig-like_dom"/>
</dbReference>
<keyword evidence="4" id="KW-0325">Glycoprotein</keyword>
<evidence type="ECO:0000259" key="6">
    <source>
        <dbReference type="PROSITE" id="PS50835"/>
    </source>
</evidence>
<dbReference type="SUPFAM" id="SSF48726">
    <property type="entry name" value="Immunoglobulin"/>
    <property type="match status" value="1"/>
</dbReference>
<keyword evidence="5" id="KW-0472">Membrane</keyword>
<feature type="transmembrane region" description="Helical" evidence="5">
    <location>
        <begin position="168"/>
        <end position="191"/>
    </location>
</feature>
<evidence type="ECO:0000313" key="7">
    <source>
        <dbReference type="EMBL" id="CDQ96623.1"/>
    </source>
</evidence>
<dbReference type="PANTHER" id="PTHR11973:SF18">
    <property type="entry name" value="CELL SURFACE GLYCOPROTEIN MUC18"/>
    <property type="match status" value="1"/>
</dbReference>
<dbReference type="AlphaFoldDB" id="A0A060YXK7"/>
<comment type="subcellular location">
    <subcellularLocation>
        <location evidence="1">Membrane</location>
        <topology evidence="1">Single-pass type I membrane protein</topology>
    </subcellularLocation>
</comment>
<evidence type="ECO:0000313" key="8">
    <source>
        <dbReference type="Proteomes" id="UP000193380"/>
    </source>
</evidence>
<gene>
    <name evidence="7" type="ORF">GSONMT00028714001</name>
</gene>
<feature type="domain" description="Ig-like" evidence="6">
    <location>
        <begin position="31"/>
        <end position="117"/>
    </location>
</feature>
<dbReference type="GO" id="GO:0005055">
    <property type="term" value="F:laminin receptor activity"/>
    <property type="evidence" value="ECO:0007669"/>
    <property type="project" value="TreeGrafter"/>
</dbReference>
<protein>
    <recommendedName>
        <fullName evidence="6">Ig-like domain-containing protein</fullName>
    </recommendedName>
</protein>
<evidence type="ECO:0000256" key="2">
    <source>
        <dbReference type="ARBA" id="ARBA00022692"/>
    </source>
</evidence>
<dbReference type="PaxDb" id="8022-A0A060YXK7"/>
<reference evidence="7" key="2">
    <citation type="submission" date="2014-03" db="EMBL/GenBank/DDBJ databases">
        <authorList>
            <person name="Genoscope - CEA"/>
        </authorList>
    </citation>
    <scope>NUCLEOTIDE SEQUENCE</scope>
</reference>
<proteinExistence type="predicted"/>
<dbReference type="GO" id="GO:0005886">
    <property type="term" value="C:plasma membrane"/>
    <property type="evidence" value="ECO:0007669"/>
    <property type="project" value="TreeGrafter"/>
</dbReference>